<dbReference type="OMA" id="ADCCIAK"/>
<evidence type="ECO:0008006" key="3">
    <source>
        <dbReference type="Google" id="ProtNLM"/>
    </source>
</evidence>
<dbReference type="VEuPathDB" id="FungiDB:SDRG_00992"/>
<reference evidence="1 2" key="1">
    <citation type="submission" date="2012-04" db="EMBL/GenBank/DDBJ databases">
        <title>The Genome Sequence of Saprolegnia declina VS20.</title>
        <authorList>
            <consortium name="The Broad Institute Genome Sequencing Platform"/>
            <person name="Russ C."/>
            <person name="Nusbaum C."/>
            <person name="Tyler B."/>
            <person name="van West P."/>
            <person name="Dieguez-Uribeondo J."/>
            <person name="de Bruijn I."/>
            <person name="Tripathy S."/>
            <person name="Jiang R."/>
            <person name="Young S.K."/>
            <person name="Zeng Q."/>
            <person name="Gargeya S."/>
            <person name="Fitzgerald M."/>
            <person name="Haas B."/>
            <person name="Abouelleil A."/>
            <person name="Alvarado L."/>
            <person name="Arachchi H.M."/>
            <person name="Berlin A."/>
            <person name="Chapman S.B."/>
            <person name="Goldberg J."/>
            <person name="Griggs A."/>
            <person name="Gujja S."/>
            <person name="Hansen M."/>
            <person name="Howarth C."/>
            <person name="Imamovic A."/>
            <person name="Larimer J."/>
            <person name="McCowen C."/>
            <person name="Montmayeur A."/>
            <person name="Murphy C."/>
            <person name="Neiman D."/>
            <person name="Pearson M."/>
            <person name="Priest M."/>
            <person name="Roberts A."/>
            <person name="Saif S."/>
            <person name="Shea T."/>
            <person name="Sisk P."/>
            <person name="Sykes S."/>
            <person name="Wortman J."/>
            <person name="Nusbaum C."/>
            <person name="Birren B."/>
        </authorList>
    </citation>
    <scope>NUCLEOTIDE SEQUENCE [LARGE SCALE GENOMIC DNA]</scope>
    <source>
        <strain evidence="1 2">VS20</strain>
    </source>
</reference>
<sequence>MATKQDKQSTEQKRALGLCVVALRQDIIRLNAKKDLLVRMAKPRALDMRSHALKTVHDYIRLFAKGINLSVPFDHNKQIDFLHTCMDPDVHTIFYDESIGLHGLIQKLRHDTKLFPAHTFKATSYQVVGDGCADCCIAKVTGVLEYVLTDAVVGNLFQHVPDLDRRFLIGQAMQLTVFYTFYFGEHGKVTRLERYEDVIMGYRRVSPSLSDTSRLLYEDLAEPRPLVIAPTTSTTAQRHDTI</sequence>
<dbReference type="EMBL" id="JH767133">
    <property type="protein sequence ID" value="EQC42152.1"/>
    <property type="molecule type" value="Genomic_DNA"/>
</dbReference>
<proteinExistence type="predicted"/>
<evidence type="ECO:0000313" key="1">
    <source>
        <dbReference type="EMBL" id="EQC42152.1"/>
    </source>
</evidence>
<protein>
    <recommendedName>
        <fullName evidence="3">SnoaL-like domain-containing protein</fullName>
    </recommendedName>
</protein>
<dbReference type="Proteomes" id="UP000030762">
    <property type="component" value="Unassembled WGS sequence"/>
</dbReference>
<organism evidence="1 2">
    <name type="scientific">Saprolegnia diclina (strain VS20)</name>
    <dbReference type="NCBI Taxonomy" id="1156394"/>
    <lineage>
        <taxon>Eukaryota</taxon>
        <taxon>Sar</taxon>
        <taxon>Stramenopiles</taxon>
        <taxon>Oomycota</taxon>
        <taxon>Saprolegniomycetes</taxon>
        <taxon>Saprolegniales</taxon>
        <taxon>Saprolegniaceae</taxon>
        <taxon>Saprolegnia</taxon>
    </lineage>
</organism>
<dbReference type="RefSeq" id="XP_008604721.1">
    <property type="nucleotide sequence ID" value="XM_008606499.1"/>
</dbReference>
<dbReference type="AlphaFoldDB" id="T0SGT3"/>
<evidence type="ECO:0000313" key="2">
    <source>
        <dbReference type="Proteomes" id="UP000030762"/>
    </source>
</evidence>
<accession>T0SGT3</accession>
<gene>
    <name evidence="1" type="ORF">SDRG_00992</name>
</gene>
<dbReference type="GeneID" id="19941719"/>
<keyword evidence="2" id="KW-1185">Reference proteome</keyword>
<dbReference type="OrthoDB" id="61729at2759"/>
<dbReference type="InParanoid" id="T0SGT3"/>
<name>T0SGT3_SAPDV</name>